<keyword evidence="4" id="KW-1185">Reference proteome</keyword>
<dbReference type="GeneID" id="110070559"/>
<dbReference type="Gene3D" id="2.60.40.10">
    <property type="entry name" value="Immunoglobulins"/>
    <property type="match status" value="2"/>
</dbReference>
<keyword evidence="1" id="KW-0472">Membrane</keyword>
<feature type="domain" description="Ig-like" evidence="3">
    <location>
        <begin position="28"/>
        <end position="97"/>
    </location>
</feature>
<feature type="chain" id="PRO_5046057038" description="Ig-like domain-containing protein" evidence="2">
    <location>
        <begin position="23"/>
        <end position="248"/>
    </location>
</feature>
<dbReference type="Proteomes" id="UP001652642">
    <property type="component" value="Chromosome 6"/>
</dbReference>
<dbReference type="OrthoDB" id="6151406at2759"/>
<dbReference type="KEGG" id="pvt:110070559"/>
<sequence length="248" mass="27595">MDFTIAVPTLALLCAVFQPAASSGLHTPKITIQPNHPEYFEGERIELICSASQNRTVEGYRFFDPDERMIHKMAANPYQKGTLPLTLQMNSTGNYFCDYWMEESGEATSGPSNATFIRVNEAPAAPSLSVHPELPAYNLGDSITLSCSAPLGAKEVKQFQYYSDLMCVSAMALHDNVYRYNLSIMESTDMGVFRCAYLVHLSGRNVLSKKSEPVSIEGLGVRWKWMLAVGGSFFTINTLIFLISHCFF</sequence>
<keyword evidence="2" id="KW-0732">Signal</keyword>
<dbReference type="InterPro" id="IPR013783">
    <property type="entry name" value="Ig-like_fold"/>
</dbReference>
<dbReference type="AlphaFoldDB" id="A0A6J0SBX8"/>
<dbReference type="Pfam" id="PF13895">
    <property type="entry name" value="Ig_2"/>
    <property type="match status" value="1"/>
</dbReference>
<feature type="transmembrane region" description="Helical" evidence="1">
    <location>
        <begin position="225"/>
        <end position="247"/>
    </location>
</feature>
<protein>
    <recommendedName>
        <fullName evidence="3">Ig-like domain-containing protein</fullName>
    </recommendedName>
</protein>
<reference evidence="5" key="1">
    <citation type="submission" date="2025-08" db="UniProtKB">
        <authorList>
            <consortium name="RefSeq"/>
        </authorList>
    </citation>
    <scope>IDENTIFICATION</scope>
</reference>
<evidence type="ECO:0000313" key="4">
    <source>
        <dbReference type="Proteomes" id="UP001652642"/>
    </source>
</evidence>
<dbReference type="SUPFAM" id="SSF48726">
    <property type="entry name" value="Immunoglobulin"/>
    <property type="match status" value="2"/>
</dbReference>
<organism evidence="4 5">
    <name type="scientific">Pogona vitticeps</name>
    <name type="common">central bearded dragon</name>
    <dbReference type="NCBI Taxonomy" id="103695"/>
    <lineage>
        <taxon>Eukaryota</taxon>
        <taxon>Metazoa</taxon>
        <taxon>Chordata</taxon>
        <taxon>Craniata</taxon>
        <taxon>Vertebrata</taxon>
        <taxon>Euteleostomi</taxon>
        <taxon>Lepidosauria</taxon>
        <taxon>Squamata</taxon>
        <taxon>Bifurcata</taxon>
        <taxon>Unidentata</taxon>
        <taxon>Episquamata</taxon>
        <taxon>Toxicofera</taxon>
        <taxon>Iguania</taxon>
        <taxon>Acrodonta</taxon>
        <taxon>Agamidae</taxon>
        <taxon>Amphibolurinae</taxon>
        <taxon>Pogona</taxon>
    </lineage>
</organism>
<evidence type="ECO:0000259" key="3">
    <source>
        <dbReference type="PROSITE" id="PS50835"/>
    </source>
</evidence>
<accession>A0A6J0SBX8</accession>
<gene>
    <name evidence="5" type="primary">LOC110070559</name>
</gene>
<dbReference type="InterPro" id="IPR036179">
    <property type="entry name" value="Ig-like_dom_sf"/>
</dbReference>
<proteinExistence type="predicted"/>
<dbReference type="InParanoid" id="A0A6J0SBX8"/>
<keyword evidence="1" id="KW-1133">Transmembrane helix</keyword>
<evidence type="ECO:0000256" key="2">
    <source>
        <dbReference type="SAM" id="SignalP"/>
    </source>
</evidence>
<evidence type="ECO:0000256" key="1">
    <source>
        <dbReference type="SAM" id="Phobius"/>
    </source>
</evidence>
<feature type="signal peptide" evidence="2">
    <location>
        <begin position="1"/>
        <end position="22"/>
    </location>
</feature>
<keyword evidence="1" id="KW-0812">Transmembrane</keyword>
<evidence type="ECO:0000313" key="5">
    <source>
        <dbReference type="RefSeq" id="XP_020633901.2"/>
    </source>
</evidence>
<dbReference type="InterPro" id="IPR007110">
    <property type="entry name" value="Ig-like_dom"/>
</dbReference>
<dbReference type="RefSeq" id="XP_020633901.2">
    <property type="nucleotide sequence ID" value="XM_020778242.2"/>
</dbReference>
<dbReference type="GO" id="GO:0002764">
    <property type="term" value="P:immune response-regulating signaling pathway"/>
    <property type="evidence" value="ECO:0007669"/>
    <property type="project" value="TreeGrafter"/>
</dbReference>
<dbReference type="PROSITE" id="PS50835">
    <property type="entry name" value="IG_LIKE"/>
    <property type="match status" value="1"/>
</dbReference>
<name>A0A6J0SBX8_9SAUR</name>